<feature type="compositionally biased region" description="Basic and acidic residues" evidence="1">
    <location>
        <begin position="63"/>
        <end position="82"/>
    </location>
</feature>
<dbReference type="EMBL" id="JAJJMA010015270">
    <property type="protein sequence ID" value="MCL7022807.1"/>
    <property type="molecule type" value="Genomic_DNA"/>
</dbReference>
<proteinExistence type="predicted"/>
<gene>
    <name evidence="2" type="ORF">MKW94_013634</name>
</gene>
<feature type="compositionally biased region" description="Basic and acidic residues" evidence="1">
    <location>
        <begin position="27"/>
        <end position="37"/>
    </location>
</feature>
<comment type="caution">
    <text evidence="2">The sequence shown here is derived from an EMBL/GenBank/DDBJ whole genome shotgun (WGS) entry which is preliminary data.</text>
</comment>
<reference evidence="2" key="1">
    <citation type="submission" date="2022-03" db="EMBL/GenBank/DDBJ databases">
        <title>A functionally conserved STORR gene fusion in Papaver species that diverged 16.8 million years ago.</title>
        <authorList>
            <person name="Catania T."/>
        </authorList>
    </citation>
    <scope>NUCLEOTIDE SEQUENCE</scope>
    <source>
        <strain evidence="2">S-191538</strain>
    </source>
</reference>
<accession>A0AA41RLZ9</accession>
<evidence type="ECO:0000313" key="3">
    <source>
        <dbReference type="Proteomes" id="UP001177140"/>
    </source>
</evidence>
<sequence>GATPAEPPLNLGEFLVNANIQSNIAQKEKEAALKEEQSESQETTVPEVAATAPEVSTTSPPSEKVEKIEKEITLPSDKKENEVSSSTN</sequence>
<protein>
    <submittedName>
        <fullName evidence="2">Uncharacterized protein</fullName>
    </submittedName>
</protein>
<evidence type="ECO:0000256" key="1">
    <source>
        <dbReference type="SAM" id="MobiDB-lite"/>
    </source>
</evidence>
<evidence type="ECO:0000313" key="2">
    <source>
        <dbReference type="EMBL" id="MCL7022807.1"/>
    </source>
</evidence>
<dbReference type="Proteomes" id="UP001177140">
    <property type="component" value="Unassembled WGS sequence"/>
</dbReference>
<feature type="non-terminal residue" evidence="2">
    <location>
        <position position="88"/>
    </location>
</feature>
<keyword evidence="3" id="KW-1185">Reference proteome</keyword>
<organism evidence="2 3">
    <name type="scientific">Papaver nudicaule</name>
    <name type="common">Iceland poppy</name>
    <dbReference type="NCBI Taxonomy" id="74823"/>
    <lineage>
        <taxon>Eukaryota</taxon>
        <taxon>Viridiplantae</taxon>
        <taxon>Streptophyta</taxon>
        <taxon>Embryophyta</taxon>
        <taxon>Tracheophyta</taxon>
        <taxon>Spermatophyta</taxon>
        <taxon>Magnoliopsida</taxon>
        <taxon>Ranunculales</taxon>
        <taxon>Papaveraceae</taxon>
        <taxon>Papaveroideae</taxon>
        <taxon>Papaver</taxon>
    </lineage>
</organism>
<dbReference type="AlphaFoldDB" id="A0AA41RLZ9"/>
<feature type="region of interest" description="Disordered" evidence="1">
    <location>
        <begin position="27"/>
        <end position="88"/>
    </location>
</feature>
<name>A0AA41RLZ9_PAPNU</name>